<dbReference type="InterPro" id="IPR001763">
    <property type="entry name" value="Rhodanese-like_dom"/>
</dbReference>
<proteinExistence type="predicted"/>
<dbReference type="CDD" id="cd00158">
    <property type="entry name" value="RHOD"/>
    <property type="match status" value="1"/>
</dbReference>
<dbReference type="Proteomes" id="UP000664857">
    <property type="component" value="Unassembled WGS sequence"/>
</dbReference>
<dbReference type="InterPro" id="IPR050229">
    <property type="entry name" value="GlpE_sulfurtransferase"/>
</dbReference>
<evidence type="ECO:0000313" key="2">
    <source>
        <dbReference type="EMBL" id="MBO0477174.1"/>
    </source>
</evidence>
<dbReference type="RefSeq" id="WP_206966910.1">
    <property type="nucleotide sequence ID" value="NZ_JAFLVX010000021.1"/>
</dbReference>
<dbReference type="EMBL" id="JAFLVX010000021">
    <property type="protein sequence ID" value="MBO0477174.1"/>
    <property type="molecule type" value="Genomic_DNA"/>
</dbReference>
<gene>
    <name evidence="2" type="ORF">DOK76_08825</name>
</gene>
<feature type="domain" description="Rhodanese" evidence="1">
    <location>
        <begin position="20"/>
        <end position="100"/>
    </location>
</feature>
<dbReference type="PANTHER" id="PTHR43031">
    <property type="entry name" value="FAD-DEPENDENT OXIDOREDUCTASE"/>
    <property type="match status" value="1"/>
</dbReference>
<dbReference type="SMART" id="SM00450">
    <property type="entry name" value="RHOD"/>
    <property type="match status" value="1"/>
</dbReference>
<evidence type="ECO:0000313" key="3">
    <source>
        <dbReference type="Proteomes" id="UP000664857"/>
    </source>
</evidence>
<reference evidence="2 3" key="1">
    <citation type="submission" date="2021-03" db="EMBL/GenBank/DDBJ databases">
        <title>Enterococcal diversity collection.</title>
        <authorList>
            <person name="Gilmore M.S."/>
            <person name="Schwartzman J."/>
            <person name="Van Tyne D."/>
            <person name="Martin M."/>
            <person name="Earl A.M."/>
            <person name="Manson A.L."/>
            <person name="Straub T."/>
            <person name="Salamzade R."/>
            <person name="Saavedra J."/>
            <person name="Lebreton F."/>
            <person name="Prichula J."/>
            <person name="Schaufler K."/>
            <person name="Gaca A."/>
            <person name="Sgardioli B."/>
            <person name="Wagenaar J."/>
            <person name="Strong T."/>
        </authorList>
    </citation>
    <scope>NUCLEOTIDE SEQUENCE [LARGE SCALE GENOMIC DNA]</scope>
    <source>
        <strain evidence="2 3">DIV0080</strain>
    </source>
</reference>
<comment type="caution">
    <text evidence="2">The sequence shown here is derived from an EMBL/GenBank/DDBJ whole genome shotgun (WGS) entry which is preliminary data.</text>
</comment>
<dbReference type="Pfam" id="PF00581">
    <property type="entry name" value="Rhodanese"/>
    <property type="match status" value="1"/>
</dbReference>
<dbReference type="PANTHER" id="PTHR43031:SF17">
    <property type="entry name" value="SULFURTRANSFERASE YTWF-RELATED"/>
    <property type="match status" value="1"/>
</dbReference>
<organism evidence="2 3">
    <name type="scientific">Candidatus Vagococcus giribetii</name>
    <dbReference type="NCBI Taxonomy" id="2230876"/>
    <lineage>
        <taxon>Bacteria</taxon>
        <taxon>Bacillati</taxon>
        <taxon>Bacillota</taxon>
        <taxon>Bacilli</taxon>
        <taxon>Lactobacillales</taxon>
        <taxon>Enterococcaceae</taxon>
        <taxon>Vagococcus</taxon>
    </lineage>
</organism>
<dbReference type="Gene3D" id="3.40.250.10">
    <property type="entry name" value="Rhodanese-like domain"/>
    <property type="match status" value="1"/>
</dbReference>
<evidence type="ECO:0000259" key="1">
    <source>
        <dbReference type="PROSITE" id="PS50206"/>
    </source>
</evidence>
<protein>
    <submittedName>
        <fullName evidence="2">Rhodanese-like domain-containing protein</fullName>
    </submittedName>
</protein>
<dbReference type="InterPro" id="IPR036873">
    <property type="entry name" value="Rhodanese-like_dom_sf"/>
</dbReference>
<dbReference type="PROSITE" id="PS50206">
    <property type="entry name" value="RHODANESE_3"/>
    <property type="match status" value="1"/>
</dbReference>
<dbReference type="SUPFAM" id="SSF52821">
    <property type="entry name" value="Rhodanese/Cell cycle control phosphatase"/>
    <property type="match status" value="1"/>
</dbReference>
<keyword evidence="3" id="KW-1185">Reference proteome</keyword>
<accession>A0ABS3HTT9</accession>
<name>A0ABS3HTT9_9ENTE</name>
<sequence>MFSLFSKIPSVSTKELETRLDKKIVLLDVRTPAEFKGGHIPQAINKPLNKMNTYQGKEKEVYLICQSGMRSKKAAKTLKNKGYDVINVRGGMSQWSGTIKRGK</sequence>